<reference evidence="14 15" key="1">
    <citation type="journal article" date="2012" name="Nucleic Acids Res.">
        <title>Sequencing of the smallest Apicomplexan genome from the human pathogen Babesia microti.</title>
        <authorList>
            <person name="Cornillot E."/>
            <person name="Hadj-Kaddour K."/>
            <person name="Dassouli A."/>
            <person name="Noel B."/>
            <person name="Ranwez V."/>
            <person name="Vacherie B."/>
            <person name="Augagneur Y."/>
            <person name="Bres V."/>
            <person name="Duclos A."/>
            <person name="Randazzo S."/>
            <person name="Carcy B."/>
            <person name="Debierre-Grockiego F."/>
            <person name="Delbecq S."/>
            <person name="Moubri-Menage K."/>
            <person name="Shams-Eldin H."/>
            <person name="Usmani-Brown S."/>
            <person name="Bringaud F."/>
            <person name="Wincker P."/>
            <person name="Vivares C.P."/>
            <person name="Schwarz R.T."/>
            <person name="Schetters T.P."/>
            <person name="Krause P.J."/>
            <person name="Gorenflot A."/>
            <person name="Berry V."/>
            <person name="Barbe V."/>
            <person name="Ben Mamoun C."/>
        </authorList>
    </citation>
    <scope>NUCLEOTIDE SEQUENCE [LARGE SCALE GENOMIC DNA]</scope>
    <source>
        <strain evidence="14 15">RI</strain>
    </source>
</reference>
<keyword evidence="9 13" id="KW-0648">Protein biosynthesis</keyword>
<evidence type="ECO:0000256" key="6">
    <source>
        <dbReference type="ARBA" id="ARBA00022598"/>
    </source>
</evidence>
<evidence type="ECO:0000256" key="9">
    <source>
        <dbReference type="ARBA" id="ARBA00022917"/>
    </source>
</evidence>
<organism evidence="14 15">
    <name type="scientific">Babesia microti (strain RI)</name>
    <dbReference type="NCBI Taxonomy" id="1133968"/>
    <lineage>
        <taxon>Eukaryota</taxon>
        <taxon>Sar</taxon>
        <taxon>Alveolata</taxon>
        <taxon>Apicomplexa</taxon>
        <taxon>Aconoidasida</taxon>
        <taxon>Piroplasmida</taxon>
        <taxon>Babesiidae</taxon>
        <taxon>Babesia</taxon>
    </lineage>
</organism>
<keyword evidence="7 13" id="KW-0547">Nucleotide-binding</keyword>
<dbReference type="GO" id="GO:0004831">
    <property type="term" value="F:tyrosine-tRNA ligase activity"/>
    <property type="evidence" value="ECO:0007669"/>
    <property type="project" value="UniProtKB-EC"/>
</dbReference>
<evidence type="ECO:0000313" key="15">
    <source>
        <dbReference type="Proteomes" id="UP000002899"/>
    </source>
</evidence>
<dbReference type="PANTHER" id="PTHR46264:SF4">
    <property type="entry name" value="TYROSINE--TRNA LIGASE, CYTOPLASMIC"/>
    <property type="match status" value="1"/>
</dbReference>
<dbReference type="PANTHER" id="PTHR46264">
    <property type="entry name" value="TYROSINE-TRNA LIGASE"/>
    <property type="match status" value="1"/>
</dbReference>
<dbReference type="EC" id="6.1.1.1" evidence="4"/>
<dbReference type="Proteomes" id="UP000002899">
    <property type="component" value="Chromosome I"/>
</dbReference>
<evidence type="ECO:0000256" key="3">
    <source>
        <dbReference type="ARBA" id="ARBA00005594"/>
    </source>
</evidence>
<evidence type="ECO:0000256" key="7">
    <source>
        <dbReference type="ARBA" id="ARBA00022741"/>
    </source>
</evidence>
<evidence type="ECO:0000256" key="10">
    <source>
        <dbReference type="ARBA" id="ARBA00023146"/>
    </source>
</evidence>
<dbReference type="OrthoDB" id="197206at2759"/>
<comment type="subcellular location">
    <subcellularLocation>
        <location evidence="2">Cytoplasm</location>
        <location evidence="2">Cytosol</location>
    </subcellularLocation>
</comment>
<dbReference type="Pfam" id="PF00579">
    <property type="entry name" value="tRNA-synt_1b"/>
    <property type="match status" value="1"/>
</dbReference>
<name>A0A1N6LWA5_BABMR</name>
<dbReference type="PIRSF" id="PIRSF006588">
    <property type="entry name" value="TyrRS_arch_euk"/>
    <property type="match status" value="1"/>
</dbReference>
<dbReference type="InterPro" id="IPR023617">
    <property type="entry name" value="Tyr-tRNA-ligase_arc/euk-type"/>
</dbReference>
<evidence type="ECO:0000256" key="4">
    <source>
        <dbReference type="ARBA" id="ARBA00013160"/>
    </source>
</evidence>
<dbReference type="EMBL" id="FO082871">
    <property type="protein sequence ID" value="SIO73154.1"/>
    <property type="molecule type" value="Genomic_DNA"/>
</dbReference>
<evidence type="ECO:0000256" key="1">
    <source>
        <dbReference type="ARBA" id="ARBA00002025"/>
    </source>
</evidence>
<dbReference type="GO" id="GO:0005524">
    <property type="term" value="F:ATP binding"/>
    <property type="evidence" value="ECO:0007669"/>
    <property type="project" value="UniProtKB-KW"/>
</dbReference>
<dbReference type="InterPro" id="IPR050489">
    <property type="entry name" value="Tyr-tRNA_synthase"/>
</dbReference>
<evidence type="ECO:0000256" key="5">
    <source>
        <dbReference type="ARBA" id="ARBA00022490"/>
    </source>
</evidence>
<dbReference type="AlphaFoldDB" id="A0A1N6LWA5"/>
<gene>
    <name evidence="14" type="ORF">BMR1_01G00295</name>
</gene>
<protein>
    <recommendedName>
        <fullName evidence="4">tyrosine--tRNA ligase</fullName>
        <ecNumber evidence="4">6.1.1.1</ecNumber>
    </recommendedName>
    <alternativeName>
        <fullName evidence="11">Tyrosyl-tRNA synthetase</fullName>
    </alternativeName>
</protein>
<proteinExistence type="inferred from homology"/>
<dbReference type="GeneID" id="24423142"/>
<evidence type="ECO:0000256" key="2">
    <source>
        <dbReference type="ARBA" id="ARBA00004514"/>
    </source>
</evidence>
<evidence type="ECO:0000256" key="11">
    <source>
        <dbReference type="ARBA" id="ARBA00033323"/>
    </source>
</evidence>
<evidence type="ECO:0000313" key="14">
    <source>
        <dbReference type="EMBL" id="SIO73154.1"/>
    </source>
</evidence>
<keyword evidence="6 13" id="KW-0436">Ligase</keyword>
<keyword evidence="15" id="KW-1185">Reference proteome</keyword>
<comment type="similarity">
    <text evidence="3 13">Belongs to the class-I aminoacyl-tRNA synthetase family.</text>
</comment>
<evidence type="ECO:0000256" key="13">
    <source>
        <dbReference type="RuleBase" id="RU363036"/>
    </source>
</evidence>
<dbReference type="GO" id="GO:0006437">
    <property type="term" value="P:tyrosyl-tRNA aminoacylation"/>
    <property type="evidence" value="ECO:0007669"/>
    <property type="project" value="TreeGrafter"/>
</dbReference>
<comment type="function">
    <text evidence="1">Catalyzes the attachment of tyrosine to tRNA(Tyr) in a two-step reaction: tyrosine is first activated by ATP to form Tyr-AMP and then transferred to the acceptor end of tRNA(Tyr).</text>
</comment>
<keyword evidence="8 13" id="KW-0067">ATP-binding</keyword>
<evidence type="ECO:0000256" key="12">
    <source>
        <dbReference type="ARBA" id="ARBA00048248"/>
    </source>
</evidence>
<dbReference type="SUPFAM" id="SSF52374">
    <property type="entry name" value="Nucleotidylyl transferase"/>
    <property type="match status" value="1"/>
</dbReference>
<evidence type="ECO:0000256" key="8">
    <source>
        <dbReference type="ARBA" id="ARBA00022840"/>
    </source>
</evidence>
<dbReference type="GO" id="GO:0005829">
    <property type="term" value="C:cytosol"/>
    <property type="evidence" value="ECO:0007669"/>
    <property type="project" value="UniProtKB-SubCell"/>
</dbReference>
<dbReference type="RefSeq" id="XP_021337265.1">
    <property type="nucleotide sequence ID" value="XM_021482960.1"/>
</dbReference>
<dbReference type="FunFam" id="3.40.50.620:FF:000103">
    <property type="entry name" value="tyrosine--tRNA ligase 1, cytoplasmic"/>
    <property type="match status" value="1"/>
</dbReference>
<dbReference type="KEGG" id="bmic:BMR1_01G00295"/>
<dbReference type="NCBIfam" id="NF006330">
    <property type="entry name" value="PRK08560.1"/>
    <property type="match status" value="1"/>
</dbReference>
<comment type="catalytic activity">
    <reaction evidence="12">
        <text>tRNA(Tyr) + L-tyrosine + ATP = L-tyrosyl-tRNA(Tyr) + AMP + diphosphate + H(+)</text>
        <dbReference type="Rhea" id="RHEA:10220"/>
        <dbReference type="Rhea" id="RHEA-COMP:9706"/>
        <dbReference type="Rhea" id="RHEA-COMP:9707"/>
        <dbReference type="ChEBI" id="CHEBI:15378"/>
        <dbReference type="ChEBI" id="CHEBI:30616"/>
        <dbReference type="ChEBI" id="CHEBI:33019"/>
        <dbReference type="ChEBI" id="CHEBI:58315"/>
        <dbReference type="ChEBI" id="CHEBI:78442"/>
        <dbReference type="ChEBI" id="CHEBI:78536"/>
        <dbReference type="ChEBI" id="CHEBI:456215"/>
        <dbReference type="EC" id="6.1.1.1"/>
    </reaction>
</comment>
<reference evidence="14 15" key="2">
    <citation type="journal article" date="2013" name="PLoS ONE">
        <title>Whole genome mapping and re-organization of the nuclear and mitochondrial genomes of Babesia microti isolates.</title>
        <authorList>
            <person name="Cornillot E."/>
            <person name="Dassouli A."/>
            <person name="Garg A."/>
            <person name="Pachikara N."/>
            <person name="Randazzo S."/>
            <person name="Depoix D."/>
            <person name="Carcy B."/>
            <person name="Delbecq S."/>
            <person name="Frutos R."/>
            <person name="Silva J.C."/>
            <person name="Sutton R."/>
            <person name="Krause P.J."/>
            <person name="Mamoun C.B."/>
        </authorList>
    </citation>
    <scope>NUCLEOTIDE SEQUENCE [LARGE SCALE GENOMIC DNA]</scope>
    <source>
        <strain evidence="14 15">RI</strain>
    </source>
</reference>
<dbReference type="FunFam" id="3.40.50.620:FF:000085">
    <property type="entry name" value="Tyrosine--tRNA ligase 1 cytoplasmic"/>
    <property type="match status" value="1"/>
</dbReference>
<dbReference type="VEuPathDB" id="PiroplasmaDB:BMR1_01G00295"/>
<reference evidence="14 15" key="3">
    <citation type="journal article" date="2016" name="Sci. Rep.">
        <title>Genome-wide diversity and gene expression profiling of Babesia microti isolates identify polymorphic genes that mediate host-pathogen interactions.</title>
        <authorList>
            <person name="Silva J.C."/>
            <person name="Cornillot E."/>
            <person name="McCracken C."/>
            <person name="Usmani-Brown S."/>
            <person name="Dwivedi A."/>
            <person name="Ifeonu O.O."/>
            <person name="Crabtree J."/>
            <person name="Gotia H.T."/>
            <person name="Virji A.Z."/>
            <person name="Reynes C."/>
            <person name="Colinge J."/>
            <person name="Kumar V."/>
            <person name="Lawres L."/>
            <person name="Pazzi J.E."/>
            <person name="Pablo J.V."/>
            <person name="Hung C."/>
            <person name="Brancato J."/>
            <person name="Kumari P."/>
            <person name="Orvis J."/>
            <person name="Tretina K."/>
            <person name="Chibucos M."/>
            <person name="Ott S."/>
            <person name="Sadzewicz L."/>
            <person name="Sengamalay N."/>
            <person name="Shetty A.C."/>
            <person name="Su Q."/>
            <person name="Tallon L."/>
            <person name="Fraser C.M."/>
            <person name="Frutos R."/>
            <person name="Molina D.M."/>
            <person name="Krause P.J."/>
            <person name="Ben Mamoun C."/>
        </authorList>
    </citation>
    <scope>NUCLEOTIDE SEQUENCE [LARGE SCALE GENOMIC DNA]</scope>
    <source>
        <strain evidence="14 15">RI</strain>
    </source>
</reference>
<keyword evidence="5" id="KW-0963">Cytoplasm</keyword>
<accession>A0A1N6LWA5</accession>
<dbReference type="Gene3D" id="3.40.50.620">
    <property type="entry name" value="HUPs"/>
    <property type="match status" value="2"/>
</dbReference>
<dbReference type="InterPro" id="IPR014729">
    <property type="entry name" value="Rossmann-like_a/b/a_fold"/>
</dbReference>
<keyword evidence="10 13" id="KW-0030">Aminoacyl-tRNA synthetase</keyword>
<sequence length="410" mass="46719">MLRFRMALSQFTGGLYKGEIHNPLYGSKIKLKQTICAFTPSQFYLEGGIRKNIDKYFEGKLSTKLSVKERLDLCLQIGSECIKPEELETALLSNKLLISYDGFEPSGRMHIAQGFMKVFNTNTLAACGIGSVMWIADYYAMLNNKLNGNLTKIRIVGEYFIHVWKAAGMDTKFVKFLWASEEIERYNTNYWNLVMDISCSFNISRIKRCSQALGRVEGDDQPLAQLMYSAMQCADILYIGADICQLGVDQRKINMLAREYVEQKKLPVSPIIISHEMLPGLIEGQAKMSKSCADSAIFMEDSEEQVKSKIKKAFCPPCVADSNPCLAYFKQIVFPKYQTITVTRARDNGGDITFNSYREMERIYIEGKLHPMDLKNSLSTYLNQMLQPVRDYFKTNAEASKLVEIINSWK</sequence>
<dbReference type="InterPro" id="IPR002305">
    <property type="entry name" value="aa-tRNA-synth_Ic"/>
</dbReference>